<reference evidence="3" key="1">
    <citation type="submission" date="2021-01" db="EMBL/GenBank/DDBJ databases">
        <authorList>
            <person name="Kaushik A."/>
        </authorList>
    </citation>
    <scope>NUCLEOTIDE SEQUENCE</scope>
    <source>
        <strain evidence="3">AG1-1B</strain>
    </source>
</reference>
<proteinExistence type="predicted"/>
<dbReference type="Proteomes" id="UP000663826">
    <property type="component" value="Unassembled WGS sequence"/>
</dbReference>
<evidence type="ECO:0008006" key="5">
    <source>
        <dbReference type="Google" id="ProtNLM"/>
    </source>
</evidence>
<sequence length="389" mass="42886">MVTQYSDTTNHRSQAPGDTASVKFNGTAVYVYGAKRPNFGTYNISVDGSQEERHDAYAPAGQEGDGLFKQLLFARTGLDEDTLHEIVLTNSAREEEERQWFDIDYIVWTSSVNNDAVPRNFDDVQPSWDYKGVWKATTPGFNKNETGHATDSSGSYAEFTFRGEAVYIYGYIYTDHGLFNVSVDGQDNVILNAYANYSNAETILYYADSLGPGDHSVRLTNAEDKIFTVDYAQVLNAEPISSPSSQPAVNASSIVAGVVCGVVGLVLLLLVLWYIARRRRQKKQEVPQLIYPATELQEVPPPGYAPASAGPGWDGSLAAPVYQETSFVTPTSRKECRGTLQPNENDEQTGLMAPTPETWSTSYEWDTVASNINEPLAHEGPARRTQTKS</sequence>
<name>A0A8H2XRU4_9AGAM</name>
<keyword evidence="2" id="KW-0812">Transmembrane</keyword>
<protein>
    <recommendedName>
        <fullName evidence="5">Transmembrane protein</fullName>
    </recommendedName>
</protein>
<keyword evidence="2" id="KW-1133">Transmembrane helix</keyword>
<evidence type="ECO:0000313" key="3">
    <source>
        <dbReference type="EMBL" id="CAE6429826.1"/>
    </source>
</evidence>
<feature type="transmembrane region" description="Helical" evidence="2">
    <location>
        <begin position="254"/>
        <end position="275"/>
    </location>
</feature>
<dbReference type="Gene3D" id="2.60.120.260">
    <property type="entry name" value="Galactose-binding domain-like"/>
    <property type="match status" value="2"/>
</dbReference>
<keyword evidence="2" id="KW-0472">Membrane</keyword>
<evidence type="ECO:0000256" key="1">
    <source>
        <dbReference type="SAM" id="MobiDB-lite"/>
    </source>
</evidence>
<comment type="caution">
    <text evidence="3">The sequence shown here is derived from an EMBL/GenBank/DDBJ whole genome shotgun (WGS) entry which is preliminary data.</text>
</comment>
<dbReference type="AlphaFoldDB" id="A0A8H2XRU4"/>
<gene>
    <name evidence="3" type="ORF">RDB_LOCUS58774</name>
</gene>
<evidence type="ECO:0000256" key="2">
    <source>
        <dbReference type="SAM" id="Phobius"/>
    </source>
</evidence>
<dbReference type="EMBL" id="CAJMWQ010001027">
    <property type="protein sequence ID" value="CAE6429826.1"/>
    <property type="molecule type" value="Genomic_DNA"/>
</dbReference>
<accession>A0A8H2XRU4</accession>
<organism evidence="3 4">
    <name type="scientific">Rhizoctonia solani</name>
    <dbReference type="NCBI Taxonomy" id="456999"/>
    <lineage>
        <taxon>Eukaryota</taxon>
        <taxon>Fungi</taxon>
        <taxon>Dikarya</taxon>
        <taxon>Basidiomycota</taxon>
        <taxon>Agaricomycotina</taxon>
        <taxon>Agaricomycetes</taxon>
        <taxon>Cantharellales</taxon>
        <taxon>Ceratobasidiaceae</taxon>
        <taxon>Rhizoctonia</taxon>
    </lineage>
</organism>
<feature type="region of interest" description="Disordered" evidence="1">
    <location>
        <begin position="330"/>
        <end position="358"/>
    </location>
</feature>
<evidence type="ECO:0000313" key="4">
    <source>
        <dbReference type="Proteomes" id="UP000663826"/>
    </source>
</evidence>